<dbReference type="EMBL" id="BROH01000007">
    <property type="protein sequence ID" value="GKY88664.1"/>
    <property type="molecule type" value="Genomic_DNA"/>
</dbReference>
<reference evidence="1" key="1">
    <citation type="journal article" date="2023" name="Int. J. Syst. Evol. Microbiol.">
        <title>Sinisalibacter aestuarii sp. nov., isolated from estuarine sediment of the Arakawa River.</title>
        <authorList>
            <person name="Arafat S.T."/>
            <person name="Hirano S."/>
            <person name="Sato A."/>
            <person name="Takeuchi K."/>
            <person name="Yasuda T."/>
            <person name="Terahara T."/>
            <person name="Hamada M."/>
            <person name="Kobayashi T."/>
        </authorList>
    </citation>
    <scope>NUCLEOTIDE SEQUENCE</scope>
    <source>
        <strain evidence="1">B-399</strain>
    </source>
</reference>
<name>A0ABQ5LUK5_9RHOB</name>
<sequence>MRRLLLALFLLIAGPAWGFETKLGTLEIVEAGDGMMAMRSGAELIELPTAPYLAFFEEQIGDWVLIILSEGGNACNGHYTWFHAVPGDMRFSPVFGTCAPATGIAARPDGALAVTMVRIEPGAPPVTYLWDGAVLREEDAPRPASGMAEGDGPDFWIGRYPFELIAAADYQDRLAAIMGAAALVEADRLIDLSSPFAVEGGWIVGAGCVKWACNSERGVVAVSRADGRVIVALTTPEDGPRLYGDPGGPLPPAIVALLAGP</sequence>
<evidence type="ECO:0000313" key="1">
    <source>
        <dbReference type="EMBL" id="GKY88664.1"/>
    </source>
</evidence>
<evidence type="ECO:0008006" key="3">
    <source>
        <dbReference type="Google" id="ProtNLM"/>
    </source>
</evidence>
<proteinExistence type="predicted"/>
<dbReference type="Proteomes" id="UP001144205">
    <property type="component" value="Unassembled WGS sequence"/>
</dbReference>
<gene>
    <name evidence="1" type="ORF">STA1M1_25330</name>
</gene>
<dbReference type="RefSeq" id="WP_281842701.1">
    <property type="nucleotide sequence ID" value="NZ_BROH01000007.1"/>
</dbReference>
<protein>
    <recommendedName>
        <fullName evidence="3">META domain-containing protein</fullName>
    </recommendedName>
</protein>
<organism evidence="1 2">
    <name type="scientific">Sinisalibacter aestuarii</name>
    <dbReference type="NCBI Taxonomy" id="2949426"/>
    <lineage>
        <taxon>Bacteria</taxon>
        <taxon>Pseudomonadati</taxon>
        <taxon>Pseudomonadota</taxon>
        <taxon>Alphaproteobacteria</taxon>
        <taxon>Rhodobacterales</taxon>
        <taxon>Roseobacteraceae</taxon>
        <taxon>Sinisalibacter</taxon>
    </lineage>
</organism>
<comment type="caution">
    <text evidence="1">The sequence shown here is derived from an EMBL/GenBank/DDBJ whole genome shotgun (WGS) entry which is preliminary data.</text>
</comment>
<evidence type="ECO:0000313" key="2">
    <source>
        <dbReference type="Proteomes" id="UP001144205"/>
    </source>
</evidence>
<accession>A0ABQ5LUK5</accession>
<keyword evidence="2" id="KW-1185">Reference proteome</keyword>